<keyword evidence="2 5" id="KW-0812">Transmembrane</keyword>
<keyword evidence="4 5" id="KW-0472">Membrane</keyword>
<dbReference type="SUPFAM" id="SSF161084">
    <property type="entry name" value="MAPEG domain-like"/>
    <property type="match status" value="1"/>
</dbReference>
<organism evidence="6 7">
    <name type="scientific">Sphingomonas aurantiaca</name>
    <dbReference type="NCBI Taxonomy" id="185949"/>
    <lineage>
        <taxon>Bacteria</taxon>
        <taxon>Pseudomonadati</taxon>
        <taxon>Pseudomonadota</taxon>
        <taxon>Alphaproteobacteria</taxon>
        <taxon>Sphingomonadales</taxon>
        <taxon>Sphingomonadaceae</taxon>
        <taxon>Sphingomonas</taxon>
    </lineage>
</organism>
<dbReference type="EMBL" id="QAOG01000001">
    <property type="protein sequence ID" value="PTQ61800.1"/>
    <property type="molecule type" value="Genomic_DNA"/>
</dbReference>
<feature type="transmembrane region" description="Helical" evidence="5">
    <location>
        <begin position="6"/>
        <end position="25"/>
    </location>
</feature>
<evidence type="ECO:0000256" key="3">
    <source>
        <dbReference type="ARBA" id="ARBA00022989"/>
    </source>
</evidence>
<evidence type="ECO:0000313" key="6">
    <source>
        <dbReference type="EMBL" id="PTQ61800.1"/>
    </source>
</evidence>
<evidence type="ECO:0000256" key="1">
    <source>
        <dbReference type="ARBA" id="ARBA00004370"/>
    </source>
</evidence>
<keyword evidence="3 5" id="KW-1133">Transmembrane helix</keyword>
<feature type="transmembrane region" description="Helical" evidence="5">
    <location>
        <begin position="106"/>
        <end position="127"/>
    </location>
</feature>
<comment type="caution">
    <text evidence="6">The sequence shown here is derived from an EMBL/GenBank/DDBJ whole genome shotgun (WGS) entry which is preliminary data.</text>
</comment>
<keyword evidence="7" id="KW-1185">Reference proteome</keyword>
<dbReference type="Gene3D" id="1.20.120.550">
    <property type="entry name" value="Membrane associated eicosanoid/glutathione metabolism-like domain"/>
    <property type="match status" value="1"/>
</dbReference>
<name>A0A2T5GR42_9SPHN</name>
<evidence type="ECO:0000256" key="5">
    <source>
        <dbReference type="SAM" id="Phobius"/>
    </source>
</evidence>
<dbReference type="PANTHER" id="PTHR35814:SF1">
    <property type="entry name" value="GLUTATHIONE S-TRANSFERASE-RELATED"/>
    <property type="match status" value="1"/>
</dbReference>
<dbReference type="InterPro" id="IPR023352">
    <property type="entry name" value="MAPEG-like_dom_sf"/>
</dbReference>
<dbReference type="Pfam" id="PF01124">
    <property type="entry name" value="MAPEG"/>
    <property type="match status" value="1"/>
</dbReference>
<dbReference type="Proteomes" id="UP000244189">
    <property type="component" value="Unassembled WGS sequence"/>
</dbReference>
<dbReference type="RefSeq" id="WP_056419531.1">
    <property type="nucleotide sequence ID" value="NZ_JAPZPS010000010.1"/>
</dbReference>
<protein>
    <recommendedName>
        <fullName evidence="8">GST-like protein</fullName>
    </recommendedName>
</protein>
<evidence type="ECO:0000256" key="4">
    <source>
        <dbReference type="ARBA" id="ARBA00023136"/>
    </source>
</evidence>
<gene>
    <name evidence="6" type="ORF">C8J26_0067</name>
</gene>
<sequence>MILPVTLTIAAAAAVVNLWLAFRIVPMRVKGNVLIGDNGDALLQGRMRAHANFTEYAPFILILIGLIELAGGSTTWLWIAGAVFVIARVAHAFGMDRPTSSIPRAGGALATWALMALLAGWALTIAYQANTVPAAKTFQVVPSGGRA</sequence>
<accession>A0A2T5GR42</accession>
<dbReference type="InterPro" id="IPR001129">
    <property type="entry name" value="Membr-assoc_MAPEG"/>
</dbReference>
<dbReference type="AlphaFoldDB" id="A0A2T5GR42"/>
<dbReference type="PANTHER" id="PTHR35814">
    <property type="match status" value="1"/>
</dbReference>
<proteinExistence type="predicted"/>
<evidence type="ECO:0000256" key="2">
    <source>
        <dbReference type="ARBA" id="ARBA00022692"/>
    </source>
</evidence>
<comment type="subcellular location">
    <subcellularLocation>
        <location evidence="1">Membrane</location>
    </subcellularLocation>
</comment>
<evidence type="ECO:0008006" key="8">
    <source>
        <dbReference type="Google" id="ProtNLM"/>
    </source>
</evidence>
<dbReference type="GO" id="GO:0016020">
    <property type="term" value="C:membrane"/>
    <property type="evidence" value="ECO:0007669"/>
    <property type="project" value="UniProtKB-SubCell"/>
</dbReference>
<feature type="transmembrane region" description="Helical" evidence="5">
    <location>
        <begin position="53"/>
        <end position="70"/>
    </location>
</feature>
<evidence type="ECO:0000313" key="7">
    <source>
        <dbReference type="Proteomes" id="UP000244189"/>
    </source>
</evidence>
<reference evidence="6 7" key="1">
    <citation type="submission" date="2018-04" db="EMBL/GenBank/DDBJ databases">
        <title>Genomic Encyclopedia of Type Strains, Phase III (KMG-III): the genomes of soil and plant-associated and newly described type strains.</title>
        <authorList>
            <person name="Whitman W."/>
        </authorList>
    </citation>
    <scope>NUCLEOTIDE SEQUENCE [LARGE SCALE GENOMIC DNA]</scope>
    <source>
        <strain evidence="6 7">MA101b</strain>
    </source>
</reference>